<keyword evidence="4" id="KW-1185">Reference proteome</keyword>
<dbReference type="GO" id="GO:0016747">
    <property type="term" value="F:acyltransferase activity, transferring groups other than amino-acyl groups"/>
    <property type="evidence" value="ECO:0007669"/>
    <property type="project" value="InterPro"/>
</dbReference>
<feature type="transmembrane region" description="Helical" evidence="1">
    <location>
        <begin position="281"/>
        <end position="299"/>
    </location>
</feature>
<protein>
    <recommendedName>
        <fullName evidence="2">Acyltransferase 3 domain-containing protein</fullName>
    </recommendedName>
</protein>
<comment type="caution">
    <text evidence="3">The sequence shown here is derived from an EMBL/GenBank/DDBJ whole genome shotgun (WGS) entry which is preliminary data.</text>
</comment>
<organism evidence="3 4">
    <name type="scientific">Methylobacterium bullatum</name>
    <dbReference type="NCBI Taxonomy" id="570505"/>
    <lineage>
        <taxon>Bacteria</taxon>
        <taxon>Pseudomonadati</taxon>
        <taxon>Pseudomonadota</taxon>
        <taxon>Alphaproteobacteria</taxon>
        <taxon>Hyphomicrobiales</taxon>
        <taxon>Methylobacteriaceae</taxon>
        <taxon>Methylobacterium</taxon>
    </lineage>
</organism>
<evidence type="ECO:0000256" key="1">
    <source>
        <dbReference type="SAM" id="Phobius"/>
    </source>
</evidence>
<keyword evidence="1" id="KW-1133">Transmembrane helix</keyword>
<keyword evidence="1" id="KW-0812">Transmembrane</keyword>
<evidence type="ECO:0000313" key="4">
    <source>
        <dbReference type="Proteomes" id="UP001055307"/>
    </source>
</evidence>
<feature type="transmembrane region" description="Helical" evidence="1">
    <location>
        <begin position="46"/>
        <end position="65"/>
    </location>
</feature>
<name>A0AAV4ZCQ6_9HYPH</name>
<dbReference type="InterPro" id="IPR050879">
    <property type="entry name" value="Acyltransferase_3"/>
</dbReference>
<feature type="transmembrane region" description="Helical" evidence="1">
    <location>
        <begin position="86"/>
        <end position="109"/>
    </location>
</feature>
<feature type="transmembrane region" description="Helical" evidence="1">
    <location>
        <begin position="172"/>
        <end position="190"/>
    </location>
</feature>
<proteinExistence type="predicted"/>
<keyword evidence="1" id="KW-0472">Membrane</keyword>
<feature type="transmembrane region" description="Helical" evidence="1">
    <location>
        <begin position="7"/>
        <end position="26"/>
    </location>
</feature>
<feature type="domain" description="Acyltransferase 3" evidence="2">
    <location>
        <begin position="7"/>
        <end position="330"/>
    </location>
</feature>
<reference evidence="3" key="1">
    <citation type="journal article" date="2016" name="Front. Microbiol.">
        <title>Genome Sequence of the Piezophilic, Mesophilic Sulfate-Reducing Bacterium Desulfovibrio indicus J2T.</title>
        <authorList>
            <person name="Cao J."/>
            <person name="Maignien L."/>
            <person name="Shao Z."/>
            <person name="Alain K."/>
            <person name="Jebbar M."/>
        </authorList>
    </citation>
    <scope>NUCLEOTIDE SEQUENCE</scope>
    <source>
        <strain evidence="3">DSM 21893</strain>
    </source>
</reference>
<feature type="transmembrane region" description="Helical" evidence="1">
    <location>
        <begin position="311"/>
        <end position="333"/>
    </location>
</feature>
<evidence type="ECO:0000259" key="2">
    <source>
        <dbReference type="Pfam" id="PF01757"/>
    </source>
</evidence>
<feature type="transmembrane region" description="Helical" evidence="1">
    <location>
        <begin position="228"/>
        <end position="261"/>
    </location>
</feature>
<dbReference type="AlphaFoldDB" id="A0AAV4ZCQ6"/>
<evidence type="ECO:0000313" key="3">
    <source>
        <dbReference type="EMBL" id="GJD41372.1"/>
    </source>
</evidence>
<reference evidence="3" key="2">
    <citation type="submission" date="2021-08" db="EMBL/GenBank/DDBJ databases">
        <authorList>
            <person name="Tani A."/>
            <person name="Ola A."/>
            <person name="Ogura Y."/>
            <person name="Katsura K."/>
            <person name="Hayashi T."/>
        </authorList>
    </citation>
    <scope>NUCLEOTIDE SEQUENCE</scope>
    <source>
        <strain evidence="3">DSM 21893</strain>
    </source>
</reference>
<feature type="transmembrane region" description="Helical" evidence="1">
    <location>
        <begin position="149"/>
        <end position="165"/>
    </location>
</feature>
<accession>A0AAV4ZCQ6</accession>
<dbReference type="Pfam" id="PF01757">
    <property type="entry name" value="Acyl_transf_3"/>
    <property type="match status" value="1"/>
</dbReference>
<dbReference type="PANTHER" id="PTHR23028">
    <property type="entry name" value="ACETYLTRANSFERASE"/>
    <property type="match status" value="1"/>
</dbReference>
<dbReference type="Proteomes" id="UP001055307">
    <property type="component" value="Unassembled WGS sequence"/>
</dbReference>
<dbReference type="RefSeq" id="WP_192216171.1">
    <property type="nucleotide sequence ID" value="NZ_BPQF01000021.1"/>
</dbReference>
<feature type="transmembrane region" description="Helical" evidence="1">
    <location>
        <begin position="196"/>
        <end position="216"/>
    </location>
</feature>
<sequence length="364" mass="41032">MKQRLDGLTGLRGITAFSVVIFHFNIMPLSSMEVATWLPFFKFGNTAVDIFFIISGFIISFVHLNDFKNLSSRGIGRFILLRLARIYPLYVLTVIFMVGMTAGAIMLHLPYNPKIADFGRLLDCLLMTQAWHSDGMVWNYPGWSLSAEWFEYLIFPLIASGVVGLGKRQGAFVLVVAAGALIAYGGLNYFESMPLIRSTAGFLLGMLCFQLTYLNLVKSIPFVPIALLAIAILTFTWGTIAGPLTLLMFYSIIVLACAYPGNRIERTFVYKPFEYLGQISYSLYLIHAPIQMVLGRILLQRWQFGQSKIADIIVSGAFIFVTVLLAHLVYRWFELPTRRWLRSRILPYYQLEEGAPPGVTIAKT</sequence>
<gene>
    <name evidence="3" type="ORF">OICFNHDK_3855</name>
</gene>
<dbReference type="EMBL" id="BPQF01000021">
    <property type="protein sequence ID" value="GJD41372.1"/>
    <property type="molecule type" value="Genomic_DNA"/>
</dbReference>
<dbReference type="InterPro" id="IPR002656">
    <property type="entry name" value="Acyl_transf_3_dom"/>
</dbReference>